<evidence type="ECO:0000256" key="1">
    <source>
        <dbReference type="SAM" id="MobiDB-lite"/>
    </source>
</evidence>
<dbReference type="Proteomes" id="UP000324222">
    <property type="component" value="Unassembled WGS sequence"/>
</dbReference>
<feature type="region of interest" description="Disordered" evidence="1">
    <location>
        <begin position="111"/>
        <end position="135"/>
    </location>
</feature>
<accession>A0A5B7F3S1</accession>
<dbReference type="AlphaFoldDB" id="A0A5B7F3S1"/>
<protein>
    <submittedName>
        <fullName evidence="2">Uncharacterized protein</fullName>
    </submittedName>
</protein>
<feature type="region of interest" description="Disordered" evidence="1">
    <location>
        <begin position="157"/>
        <end position="180"/>
    </location>
</feature>
<evidence type="ECO:0000313" key="2">
    <source>
        <dbReference type="EMBL" id="MPC40275.1"/>
    </source>
</evidence>
<reference evidence="2 3" key="1">
    <citation type="submission" date="2019-05" db="EMBL/GenBank/DDBJ databases">
        <title>Another draft genome of Portunus trituberculatus and its Hox gene families provides insights of decapod evolution.</title>
        <authorList>
            <person name="Jeong J.-H."/>
            <person name="Song I."/>
            <person name="Kim S."/>
            <person name="Choi T."/>
            <person name="Kim D."/>
            <person name="Ryu S."/>
            <person name="Kim W."/>
        </authorList>
    </citation>
    <scope>NUCLEOTIDE SEQUENCE [LARGE SCALE GENOMIC DNA]</scope>
    <source>
        <tissue evidence="2">Muscle</tissue>
    </source>
</reference>
<dbReference type="EMBL" id="VSRR010004640">
    <property type="protein sequence ID" value="MPC40275.1"/>
    <property type="molecule type" value="Genomic_DNA"/>
</dbReference>
<gene>
    <name evidence="2" type="ORF">E2C01_033831</name>
</gene>
<proteinExistence type="predicted"/>
<feature type="compositionally biased region" description="Polar residues" evidence="1">
    <location>
        <begin position="169"/>
        <end position="180"/>
    </location>
</feature>
<sequence>MSVTNLAGKICLEHVVGERVEWRGLAVSFPVSFPHLSMSSNRRHTLLISSWCKINIRDNSIAPTPLAFLLYTYTFLRLQTVTLRSSNPPVTAAPPFYITTTTTTITTTAATTTTSSHKLLHKSSSRQDTAKVNRQPPPCASRLLITCGVASLQDPLPLSPATSAPRPSPLTQPRATHPSL</sequence>
<keyword evidence="3" id="KW-1185">Reference proteome</keyword>
<organism evidence="2 3">
    <name type="scientific">Portunus trituberculatus</name>
    <name type="common">Swimming crab</name>
    <name type="synonym">Neptunus trituberculatus</name>
    <dbReference type="NCBI Taxonomy" id="210409"/>
    <lineage>
        <taxon>Eukaryota</taxon>
        <taxon>Metazoa</taxon>
        <taxon>Ecdysozoa</taxon>
        <taxon>Arthropoda</taxon>
        <taxon>Crustacea</taxon>
        <taxon>Multicrustacea</taxon>
        <taxon>Malacostraca</taxon>
        <taxon>Eumalacostraca</taxon>
        <taxon>Eucarida</taxon>
        <taxon>Decapoda</taxon>
        <taxon>Pleocyemata</taxon>
        <taxon>Brachyura</taxon>
        <taxon>Eubrachyura</taxon>
        <taxon>Portunoidea</taxon>
        <taxon>Portunidae</taxon>
        <taxon>Portuninae</taxon>
        <taxon>Portunus</taxon>
    </lineage>
</organism>
<evidence type="ECO:0000313" key="3">
    <source>
        <dbReference type="Proteomes" id="UP000324222"/>
    </source>
</evidence>
<name>A0A5B7F3S1_PORTR</name>
<comment type="caution">
    <text evidence="2">The sequence shown here is derived from an EMBL/GenBank/DDBJ whole genome shotgun (WGS) entry which is preliminary data.</text>
</comment>